<evidence type="ECO:0000256" key="1">
    <source>
        <dbReference type="SAM" id="MobiDB-lite"/>
    </source>
</evidence>
<keyword evidence="3" id="KW-1185">Reference proteome</keyword>
<sequence>MAPSKRSTDKDIDSPPAWLEEMLKRWDSYIERTVQEKSCKITWVGIGERENMQSTIAFDREAVKEIIETSGDEDLLSEWNNKKIDIRRYPESQSSPSENSADPNPTPHFVLPRRNSVQSQQQVCRSMKNGTTDDHSSLNR</sequence>
<reference evidence="2 3" key="1">
    <citation type="submission" date="2014-03" db="EMBL/GenBank/DDBJ databases">
        <title>Draft genome of the hookworm Oesophagostomum dentatum.</title>
        <authorList>
            <person name="Mitreva M."/>
        </authorList>
    </citation>
    <scope>NUCLEOTIDE SEQUENCE [LARGE SCALE GENOMIC DNA]</scope>
    <source>
        <strain evidence="2 3">OD-Hann</strain>
    </source>
</reference>
<name>A0A0B1SFC1_OESDE</name>
<accession>A0A0B1SFC1</accession>
<feature type="compositionally biased region" description="Basic and acidic residues" evidence="1">
    <location>
        <begin position="131"/>
        <end position="140"/>
    </location>
</feature>
<dbReference type="AlphaFoldDB" id="A0A0B1SFC1"/>
<proteinExistence type="predicted"/>
<feature type="compositionally biased region" description="Polar residues" evidence="1">
    <location>
        <begin position="91"/>
        <end position="103"/>
    </location>
</feature>
<dbReference type="Proteomes" id="UP000053660">
    <property type="component" value="Unassembled WGS sequence"/>
</dbReference>
<dbReference type="EMBL" id="KN570594">
    <property type="protein sequence ID" value="KHJ84018.1"/>
    <property type="molecule type" value="Genomic_DNA"/>
</dbReference>
<gene>
    <name evidence="2" type="ORF">OESDEN_16272</name>
</gene>
<dbReference type="OrthoDB" id="5859941at2759"/>
<feature type="compositionally biased region" description="Polar residues" evidence="1">
    <location>
        <begin position="115"/>
        <end position="130"/>
    </location>
</feature>
<feature type="region of interest" description="Disordered" evidence="1">
    <location>
        <begin position="87"/>
        <end position="140"/>
    </location>
</feature>
<evidence type="ECO:0000313" key="3">
    <source>
        <dbReference type="Proteomes" id="UP000053660"/>
    </source>
</evidence>
<organism evidence="2 3">
    <name type="scientific">Oesophagostomum dentatum</name>
    <name type="common">Nodular worm</name>
    <dbReference type="NCBI Taxonomy" id="61180"/>
    <lineage>
        <taxon>Eukaryota</taxon>
        <taxon>Metazoa</taxon>
        <taxon>Ecdysozoa</taxon>
        <taxon>Nematoda</taxon>
        <taxon>Chromadorea</taxon>
        <taxon>Rhabditida</taxon>
        <taxon>Rhabditina</taxon>
        <taxon>Rhabditomorpha</taxon>
        <taxon>Strongyloidea</taxon>
        <taxon>Strongylidae</taxon>
        <taxon>Oesophagostomum</taxon>
    </lineage>
</organism>
<evidence type="ECO:0000313" key="2">
    <source>
        <dbReference type="EMBL" id="KHJ84018.1"/>
    </source>
</evidence>
<protein>
    <submittedName>
        <fullName evidence="2">Uncharacterized protein</fullName>
    </submittedName>
</protein>